<feature type="repeat" description="WD" evidence="3">
    <location>
        <begin position="1128"/>
        <end position="1159"/>
    </location>
</feature>
<dbReference type="PROSITE" id="PS50082">
    <property type="entry name" value="WD_REPEATS_2"/>
    <property type="match status" value="15"/>
</dbReference>
<dbReference type="RefSeq" id="WP_251959006.1">
    <property type="nucleotide sequence ID" value="NZ_AP025732.1"/>
</dbReference>
<evidence type="ECO:0000256" key="4">
    <source>
        <dbReference type="SAM" id="Coils"/>
    </source>
</evidence>
<feature type="repeat" description="WD" evidence="3">
    <location>
        <begin position="1624"/>
        <end position="1655"/>
    </location>
</feature>
<dbReference type="Gene3D" id="3.40.50.300">
    <property type="entry name" value="P-loop containing nucleotide triphosphate hydrolases"/>
    <property type="match status" value="1"/>
</dbReference>
<accession>A0ABM7YYI8</accession>
<dbReference type="PANTHER" id="PTHR19879">
    <property type="entry name" value="TRANSCRIPTION INITIATION FACTOR TFIID"/>
    <property type="match status" value="1"/>
</dbReference>
<dbReference type="PANTHER" id="PTHR19879:SF9">
    <property type="entry name" value="TRANSCRIPTION INITIATION FACTOR TFIID SUBUNIT 5"/>
    <property type="match status" value="1"/>
</dbReference>
<evidence type="ECO:0000313" key="7">
    <source>
        <dbReference type="Proteomes" id="UP001055453"/>
    </source>
</evidence>
<name>A0ABM7YYI8_NOSCO</name>
<keyword evidence="2" id="KW-0677">Repeat</keyword>
<protein>
    <recommendedName>
        <fullName evidence="5">Novel STAND NTPase 1 domain-containing protein</fullName>
    </recommendedName>
</protein>
<dbReference type="Pfam" id="PF00400">
    <property type="entry name" value="WD40"/>
    <property type="match status" value="15"/>
</dbReference>
<dbReference type="EMBL" id="AP025732">
    <property type="protein sequence ID" value="BDI15685.1"/>
    <property type="molecule type" value="Genomic_DNA"/>
</dbReference>
<dbReference type="Pfam" id="PF20703">
    <property type="entry name" value="nSTAND1"/>
    <property type="match status" value="1"/>
</dbReference>
<feature type="repeat" description="WD" evidence="3">
    <location>
        <begin position="1542"/>
        <end position="1569"/>
    </location>
</feature>
<feature type="repeat" description="WD" evidence="3">
    <location>
        <begin position="1412"/>
        <end position="1444"/>
    </location>
</feature>
<dbReference type="CDD" id="cd00200">
    <property type="entry name" value="WD40"/>
    <property type="match status" value="3"/>
</dbReference>
<feature type="repeat" description="WD" evidence="3">
    <location>
        <begin position="1340"/>
        <end position="1371"/>
    </location>
</feature>
<dbReference type="Gene3D" id="2.130.10.10">
    <property type="entry name" value="YVTN repeat-like/Quinoprotein amine dehydrogenase"/>
    <property type="match status" value="6"/>
</dbReference>
<evidence type="ECO:0000313" key="6">
    <source>
        <dbReference type="EMBL" id="BDI15685.1"/>
    </source>
</evidence>
<keyword evidence="7" id="KW-1185">Reference proteome</keyword>
<feature type="repeat" description="WD" evidence="3">
    <location>
        <begin position="1772"/>
        <end position="1804"/>
    </location>
</feature>
<keyword evidence="4" id="KW-0175">Coiled coil</keyword>
<evidence type="ECO:0000256" key="3">
    <source>
        <dbReference type="PROSITE-ProRule" id="PRU00221"/>
    </source>
</evidence>
<feature type="repeat" description="WD" evidence="3">
    <location>
        <begin position="1453"/>
        <end position="1485"/>
    </location>
</feature>
<dbReference type="PROSITE" id="PS50294">
    <property type="entry name" value="WD_REPEATS_REGION"/>
    <property type="match status" value="12"/>
</dbReference>
<feature type="repeat" description="WD" evidence="3">
    <location>
        <begin position="1077"/>
        <end position="1111"/>
    </location>
</feature>
<reference evidence="6" key="1">
    <citation type="submission" date="2022-04" db="EMBL/GenBank/DDBJ databases">
        <title>Complete genome sequence of a cyanobacterium, Nostoc sp. SO-36, isolated in Antarctica.</title>
        <authorList>
            <person name="Kanesaki Y."/>
            <person name="Effendi D."/>
            <person name="Sakamoto T."/>
            <person name="Ohtani S."/>
            <person name="Awai K."/>
        </authorList>
    </citation>
    <scope>NUCLEOTIDE SEQUENCE</scope>
    <source>
        <strain evidence="6">SO-36</strain>
    </source>
</reference>
<evidence type="ECO:0000259" key="5">
    <source>
        <dbReference type="Pfam" id="PF20703"/>
    </source>
</evidence>
<dbReference type="InterPro" id="IPR027417">
    <property type="entry name" value="P-loop_NTPase"/>
</dbReference>
<feature type="repeat" description="WD" evidence="3">
    <location>
        <begin position="1035"/>
        <end position="1076"/>
    </location>
</feature>
<dbReference type="PROSITE" id="PS00678">
    <property type="entry name" value="WD_REPEATS_1"/>
    <property type="match status" value="5"/>
</dbReference>
<feature type="repeat" description="WD" evidence="3">
    <location>
        <begin position="1250"/>
        <end position="1291"/>
    </location>
</feature>
<feature type="coiled-coil region" evidence="4">
    <location>
        <begin position="873"/>
        <end position="900"/>
    </location>
</feature>
<evidence type="ECO:0000256" key="2">
    <source>
        <dbReference type="ARBA" id="ARBA00022737"/>
    </source>
</evidence>
<gene>
    <name evidence="6" type="ORF">ANSO36C_14870</name>
</gene>
<dbReference type="InterPro" id="IPR049052">
    <property type="entry name" value="nSTAND1"/>
</dbReference>
<feature type="repeat" description="WD" evidence="3">
    <location>
        <begin position="993"/>
        <end position="1034"/>
    </location>
</feature>
<sequence length="2012" mass="225288">MNDSYQPEDIIISNERSLKKLIRSITNSQGHFTLILARCNYQSLREQIVQQIKAECQVEIREIHLSKSIKTLYTTIEANLGDQLPQALMIFGLELIEAIDQVLISTNQVREEFRKNFPFPIVIWVNDEIFQKLIRLIPDFKSWTGNSIKFKTTTNELVENLRQTTSSVFAAILNVGAGKFLDNASLNLDFAVLNLGEIEFAVRDLQIFQQHLEPELEASVKFLLGRAADVSGDKSTARNYYEQSLAVWEQKVKDQKNISFDDLKCYGCLLWHLGLWWRQFATLHIVEHHEAYLKAKNYFQKCVEVFQQHNYPDLAAKVINNWGEALTRLEEWNELENVASVAIQLHQTYSEPIRLAYSYGLMAEVELKKSQWEKAKQYVELALQTNNISSTNTNTSLSQTINWEWEKKYYHNLYLLLIAEAQKNLNQVIEAIANLETARTESNPQHDPLLYIRILATLRSIYFEQGNYLEAFQVKLEQRSIEQQYGLRAFVGAGRLQSRLQVINPVLAKTEQKAAVTQEIAASGRMQDVNRLIERISRHDHKLTVIYGQSGVGKSSLVQAGLLPALKQRAIDARDVVPVLLQVYTDWAKVLGSSFVESLEEVRSLSLPLFLDSMAGFIEELKKNIEKDLLTVLIFDQFEEFFFAYKDPATRKPFFEFISHCLNIPYVKIILSLREDYLHYLLECNRLTHLDVIDNNILDKKILYYLGNFSPQDARSVIQSLTESSQLYLEPPLIDELVRDLAGALNEVRPIELQVVGAQLQTDKITTLAQYQEYGPKEKLVGRFLEEVVRDCGVNNEQFAKLVLYLLTDENNTRPLKTRAELEADLALEPTRLDLILKILVKSGLVFQVPGFPADRYQLVHDYLVPFVREQQSARLIAELEKEREQRKLTEAKLNQVLKQQLKTARRQTVTLVGLLTAISGIATAAIVAGINTYLTSLSNSSGEDLGIELLVSAIKTGKELKKFSIVAIPEVRLGVISKLSQTIQSTEEINRIEGYEKNVTALSFSNDSKMLAIASEDGTVKIWSIPDGRLIQTLKGHTKSVTSVSFSADGKMLATASEDGTAKIWSIPEGRPIKTLNGHTKSVTFVTFSPYGKLIATASKDKKVKIWNLEGKPIWTLGVYGDKGEIVSFSPNNEMVATGGRNDTVQLWNLDRKNPQPRTIDDYGTVGMNFTKDSTAISVVSKDIKLKVWSTIDPSLRIKSNEYCQTQMDGNVLSIGSDGKSWGIVGKNEDEKVLTVVMPDENDCDPRQRFKHNDSIINASFSPDGKLVVAVSKDRVVRLWNIKYKRPTFTTKSRKTINKIIFSFDGQIAALGIDNNTIELQDRKGNLISPTLLGDSSILSFSHDNQTLATGSPDDLLKLWKLDSNQEIPLKGSRNDITSINFSPDGKLIAAASADNSIRLWLNNGALIKTLLGHTKKVTNITFSPDSNMLATIGDDNVVKLYKKDGSLIKTLPGHTEKISNVEFSPDSKMFATIGDDNVVKLYKKDGSLINILQGHNEKVTNVEFSPDSSKLISVSFINGEIKIWRSSDGELQKSFEYYSINSANFSPEGNFITSINADKTIKLWSLNGELLATLKGHSAEITKVNFSRDETKIATSSADSTVKLWDVKKLLAIKNKYVPTTLREHTKGVNDVSFSHDGKLVASASADNTVKLWRSDSDNEKPIRTLQGFSDGVNDDIGINTVSFSSDDKIITSVSFKYNEDYRCKYFVNFWNLDGTLLKTIPGHVNFSYCSNNNIDSVIGFNPNTKTVAFISKDESLQLWDIKGKHLASLPGHTNSVNSVTFSPDDKIIASASDDKTVRLWDRNGKLPRKILAHSDKVNSVSFSSDGKIIASASNDKKINLWNVNDGTPHQLANPIDSISDTVASVVFSPDKDAIAFISGTTIKFGSLNGKSRETINNETSNNSNILSFSDDGKKLAVGNSQDNIINLHLLDGIWQKNVSLYPINAFSGIPFNLGGETIRVNNNEGTLLLNTDLDDLIQRACAIASGYLKNNPNVPNGDKNLCDGYTKNN</sequence>
<evidence type="ECO:0000256" key="1">
    <source>
        <dbReference type="ARBA" id="ARBA00022574"/>
    </source>
</evidence>
<dbReference type="Proteomes" id="UP001055453">
    <property type="component" value="Chromosome"/>
</dbReference>
<dbReference type="InterPro" id="IPR020472">
    <property type="entry name" value="WD40_PAC1"/>
</dbReference>
<dbReference type="Gene3D" id="1.25.40.10">
    <property type="entry name" value="Tetratricopeptide repeat domain"/>
    <property type="match status" value="1"/>
</dbReference>
<dbReference type="InterPro" id="IPR036322">
    <property type="entry name" value="WD40_repeat_dom_sf"/>
</dbReference>
<feature type="repeat" description="WD" evidence="3">
    <location>
        <begin position="1576"/>
        <end position="1617"/>
    </location>
</feature>
<proteinExistence type="predicted"/>
<dbReference type="InterPro" id="IPR011990">
    <property type="entry name" value="TPR-like_helical_dom_sf"/>
</dbReference>
<dbReference type="SUPFAM" id="SSF48452">
    <property type="entry name" value="TPR-like"/>
    <property type="match status" value="1"/>
</dbReference>
<feature type="domain" description="Novel STAND NTPase 1" evidence="5">
    <location>
        <begin position="524"/>
        <end position="865"/>
    </location>
</feature>
<feature type="repeat" description="WD" evidence="3">
    <location>
        <begin position="1813"/>
        <end position="1854"/>
    </location>
</feature>
<dbReference type="SUPFAM" id="SSF52540">
    <property type="entry name" value="P-loop containing nucleoside triphosphate hydrolases"/>
    <property type="match status" value="1"/>
</dbReference>
<dbReference type="PRINTS" id="PR00320">
    <property type="entry name" value="GPROTEINBRPT"/>
</dbReference>
<dbReference type="InterPro" id="IPR015943">
    <property type="entry name" value="WD40/YVTN_repeat-like_dom_sf"/>
</dbReference>
<keyword evidence="1 3" id="KW-0853">WD repeat</keyword>
<organism evidence="6 7">
    <name type="scientific">Nostoc cf. commune SO-36</name>
    <dbReference type="NCBI Taxonomy" id="449208"/>
    <lineage>
        <taxon>Bacteria</taxon>
        <taxon>Bacillati</taxon>
        <taxon>Cyanobacteriota</taxon>
        <taxon>Cyanophyceae</taxon>
        <taxon>Nostocales</taxon>
        <taxon>Nostocaceae</taxon>
        <taxon>Nostoc</taxon>
    </lineage>
</organism>
<feature type="repeat" description="WD" evidence="3">
    <location>
        <begin position="1371"/>
        <end position="1402"/>
    </location>
</feature>
<dbReference type="SUPFAM" id="SSF50978">
    <property type="entry name" value="WD40 repeat-like"/>
    <property type="match status" value="3"/>
</dbReference>
<dbReference type="SMART" id="SM00320">
    <property type="entry name" value="WD40"/>
    <property type="match status" value="17"/>
</dbReference>
<feature type="repeat" description="WD" evidence="3">
    <location>
        <begin position="1494"/>
        <end position="1536"/>
    </location>
</feature>
<dbReference type="InterPro" id="IPR019775">
    <property type="entry name" value="WD40_repeat_CS"/>
</dbReference>
<dbReference type="InterPro" id="IPR001680">
    <property type="entry name" value="WD40_rpt"/>
</dbReference>